<comment type="caution">
    <text evidence="1">The sequence shown here is derived from an EMBL/GenBank/DDBJ whole genome shotgun (WGS) entry which is preliminary data.</text>
</comment>
<reference evidence="1" key="1">
    <citation type="submission" date="2018-10" db="EMBL/GenBank/DDBJ databases">
        <authorList>
            <consortium name="PulseNet: The National Subtyping Network for Foodborne Disease Surveillance"/>
            <person name="Tarr C.L."/>
            <person name="Trees E."/>
            <person name="Katz L.S."/>
            <person name="Carleton-Romer H.A."/>
            <person name="Stroika S."/>
            <person name="Kucerova Z."/>
            <person name="Roache K.F."/>
            <person name="Sabol A.L."/>
            <person name="Besser J."/>
            <person name="Gerner-Smidt P."/>
        </authorList>
    </citation>
    <scope>NUCLEOTIDE SEQUENCE [LARGE SCALE GENOMIC DNA]</scope>
    <source>
        <strain evidence="1">PNUSAS052121</strain>
    </source>
</reference>
<name>A0A403T7R7_SALER</name>
<dbReference type="Proteomes" id="UP000839526">
    <property type="component" value="Unassembled WGS sequence"/>
</dbReference>
<dbReference type="EMBL" id="RWAH01000050">
    <property type="protein sequence ID" value="MMS79820.1"/>
    <property type="molecule type" value="Genomic_DNA"/>
</dbReference>
<accession>A0A403T7R7</accession>
<gene>
    <name evidence="1" type="ORF">D9O31_25810</name>
</gene>
<organism evidence="1">
    <name type="scientific">Salmonella enterica</name>
    <name type="common">Salmonella choleraesuis</name>
    <dbReference type="NCBI Taxonomy" id="28901"/>
    <lineage>
        <taxon>Bacteria</taxon>
        <taxon>Pseudomonadati</taxon>
        <taxon>Pseudomonadota</taxon>
        <taxon>Gammaproteobacteria</taxon>
        <taxon>Enterobacterales</taxon>
        <taxon>Enterobacteriaceae</taxon>
        <taxon>Salmonella</taxon>
    </lineage>
</organism>
<evidence type="ECO:0008006" key="2">
    <source>
        <dbReference type="Google" id="ProtNLM"/>
    </source>
</evidence>
<sequence length="150" mass="17405">MTRHDMIFDVNYSYHLEKMYFTILTRLDKAITMLLIVLGFSVFAPFMNIFAFGVGVAVLSVMQLVYQYGQAAGLSKEQMRQYRRLLVEIDSLSDDELRNRLMKIQDADSVPWQSLMKAAFKRACIQLEIEDDKKLTIRERITAWLAGDLP</sequence>
<dbReference type="AlphaFoldDB" id="A0A403T7R7"/>
<protein>
    <recommendedName>
        <fullName evidence="2">SLATT domain-containing protein</fullName>
    </recommendedName>
</protein>
<evidence type="ECO:0000313" key="1">
    <source>
        <dbReference type="EMBL" id="MMS79820.1"/>
    </source>
</evidence>
<proteinExistence type="predicted"/>